<evidence type="ECO:0000313" key="10">
    <source>
        <dbReference type="Proteomes" id="UP000244932"/>
    </source>
</evidence>
<dbReference type="Proteomes" id="UP000244932">
    <property type="component" value="Unassembled WGS sequence"/>
</dbReference>
<feature type="domain" description="ABC transporter" evidence="8">
    <location>
        <begin position="2"/>
        <end position="230"/>
    </location>
</feature>
<keyword evidence="1" id="KW-0813">Transport</keyword>
<evidence type="ECO:0000256" key="3">
    <source>
        <dbReference type="ARBA" id="ARBA00022519"/>
    </source>
</evidence>
<keyword evidence="5 9" id="KW-0067">ATP-binding</keyword>
<dbReference type="GO" id="GO:0016887">
    <property type="term" value="F:ATP hydrolysis activity"/>
    <property type="evidence" value="ECO:0007669"/>
    <property type="project" value="InterPro"/>
</dbReference>
<proteinExistence type="predicted"/>
<dbReference type="SMART" id="SM00382">
    <property type="entry name" value="AAA"/>
    <property type="match status" value="1"/>
</dbReference>
<reference evidence="9 10" key="1">
    <citation type="submission" date="2018-03" db="EMBL/GenBank/DDBJ databases">
        <authorList>
            <person name="Keele B.F."/>
        </authorList>
    </citation>
    <scope>NUCLEOTIDE SEQUENCE [LARGE SCALE GENOMIC DNA]</scope>
    <source>
        <strain evidence="9 10">CeCT 8812</strain>
    </source>
</reference>
<evidence type="ECO:0000256" key="5">
    <source>
        <dbReference type="ARBA" id="ARBA00022840"/>
    </source>
</evidence>
<name>A0A2R8AD59_9RHOB</name>
<dbReference type="PANTHER" id="PTHR42781">
    <property type="entry name" value="SPERMIDINE/PUTRESCINE IMPORT ATP-BINDING PROTEIN POTA"/>
    <property type="match status" value="1"/>
</dbReference>
<keyword evidence="7" id="KW-0472">Membrane</keyword>
<evidence type="ECO:0000313" key="9">
    <source>
        <dbReference type="EMBL" id="SPF30187.1"/>
    </source>
</evidence>
<dbReference type="InterPro" id="IPR050093">
    <property type="entry name" value="ABC_SmlMolc_Importer"/>
</dbReference>
<dbReference type="AlphaFoldDB" id="A0A2R8AD59"/>
<keyword evidence="9" id="KW-0378">Hydrolase</keyword>
<dbReference type="OrthoDB" id="9802264at2"/>
<dbReference type="EMBL" id="OMKW01000003">
    <property type="protein sequence ID" value="SPF30187.1"/>
    <property type="molecule type" value="Genomic_DNA"/>
</dbReference>
<dbReference type="InterPro" id="IPR027417">
    <property type="entry name" value="P-loop_NTPase"/>
</dbReference>
<dbReference type="SUPFAM" id="SSF52540">
    <property type="entry name" value="P-loop containing nucleoside triphosphate hydrolases"/>
    <property type="match status" value="1"/>
</dbReference>
<protein>
    <submittedName>
        <fullName evidence="9">Thiamine import ATP-binding protein ThiQ</fullName>
        <ecNumber evidence="9">3.6.3.-</ecNumber>
    </submittedName>
</protein>
<evidence type="ECO:0000256" key="1">
    <source>
        <dbReference type="ARBA" id="ARBA00022448"/>
    </source>
</evidence>
<dbReference type="InterPro" id="IPR017871">
    <property type="entry name" value="ABC_transporter-like_CS"/>
</dbReference>
<keyword evidence="3" id="KW-0997">Cell inner membrane</keyword>
<evidence type="ECO:0000256" key="7">
    <source>
        <dbReference type="ARBA" id="ARBA00023136"/>
    </source>
</evidence>
<dbReference type="PANTHER" id="PTHR42781:SF1">
    <property type="entry name" value="THIAMINE IMPORT ATP-BINDING PROTEIN THIQ"/>
    <property type="match status" value="1"/>
</dbReference>
<keyword evidence="10" id="KW-1185">Reference proteome</keyword>
<dbReference type="RefSeq" id="WP_108782900.1">
    <property type="nucleotide sequence ID" value="NZ_OMKW01000003.1"/>
</dbReference>
<evidence type="ECO:0000256" key="4">
    <source>
        <dbReference type="ARBA" id="ARBA00022741"/>
    </source>
</evidence>
<organism evidence="9 10">
    <name type="scientific">Pontivivens insulae</name>
    <dbReference type="NCBI Taxonomy" id="1639689"/>
    <lineage>
        <taxon>Bacteria</taxon>
        <taxon>Pseudomonadati</taxon>
        <taxon>Pseudomonadota</taxon>
        <taxon>Alphaproteobacteria</taxon>
        <taxon>Rhodobacterales</taxon>
        <taxon>Paracoccaceae</taxon>
        <taxon>Pontivivens</taxon>
    </lineage>
</organism>
<dbReference type="EC" id="3.6.3.-" evidence="9"/>
<keyword evidence="6" id="KW-1278">Translocase</keyword>
<keyword evidence="2" id="KW-1003">Cell membrane</keyword>
<dbReference type="PROSITE" id="PS00211">
    <property type="entry name" value="ABC_TRANSPORTER_1"/>
    <property type="match status" value="1"/>
</dbReference>
<dbReference type="Gene3D" id="3.40.50.300">
    <property type="entry name" value="P-loop containing nucleotide triphosphate hydrolases"/>
    <property type="match status" value="1"/>
</dbReference>
<evidence type="ECO:0000256" key="2">
    <source>
        <dbReference type="ARBA" id="ARBA00022475"/>
    </source>
</evidence>
<dbReference type="PROSITE" id="PS50893">
    <property type="entry name" value="ABC_TRANSPORTER_2"/>
    <property type="match status" value="1"/>
</dbReference>
<dbReference type="InterPro" id="IPR003593">
    <property type="entry name" value="AAA+_ATPase"/>
</dbReference>
<sequence>MIAFNSAKLANGGFTLNADLSVLGGTCTAVIGASGAGKSTLLMALAGFVPVARGSIHVAEKRIDDLPPADRPVSILFQDHNLFGHLTVRDNVALGLRPNLSLSTKDRERVDEALAQVDLHDLADRRPAALSGGQQQRVALARTLLRDRPVLLLDEPFAALGPGLRLEMLALVARLTEERALTTLMVTHNPEDAARICPQAIVVTNGHAVPPQPTQTLLADPPEDLARYLGRTTPQ</sequence>
<dbReference type="InterPro" id="IPR003439">
    <property type="entry name" value="ABC_transporter-like_ATP-bd"/>
</dbReference>
<dbReference type="GO" id="GO:0005524">
    <property type="term" value="F:ATP binding"/>
    <property type="evidence" value="ECO:0007669"/>
    <property type="project" value="UniProtKB-KW"/>
</dbReference>
<gene>
    <name evidence="9" type="primary">thiQ</name>
    <name evidence="9" type="ORF">POI8812_02521</name>
</gene>
<evidence type="ECO:0000256" key="6">
    <source>
        <dbReference type="ARBA" id="ARBA00022967"/>
    </source>
</evidence>
<accession>A0A2R8AD59</accession>
<evidence type="ECO:0000259" key="8">
    <source>
        <dbReference type="PROSITE" id="PS50893"/>
    </source>
</evidence>
<keyword evidence="4" id="KW-0547">Nucleotide-binding</keyword>
<dbReference type="Pfam" id="PF00005">
    <property type="entry name" value="ABC_tran"/>
    <property type="match status" value="1"/>
</dbReference>